<evidence type="ECO:0000256" key="3">
    <source>
        <dbReference type="ARBA" id="ARBA00023163"/>
    </source>
</evidence>
<dbReference type="PROSITE" id="PS50977">
    <property type="entry name" value="HTH_TETR_2"/>
    <property type="match status" value="1"/>
</dbReference>
<evidence type="ECO:0000256" key="2">
    <source>
        <dbReference type="ARBA" id="ARBA00023125"/>
    </source>
</evidence>
<evidence type="ECO:0000313" key="6">
    <source>
        <dbReference type="EMBL" id="PLT44436.1"/>
    </source>
</evidence>
<organism evidence="6 7">
    <name type="scientific">Paenibacillus pasadenensis</name>
    <dbReference type="NCBI Taxonomy" id="217090"/>
    <lineage>
        <taxon>Bacteria</taxon>
        <taxon>Bacillati</taxon>
        <taxon>Bacillota</taxon>
        <taxon>Bacilli</taxon>
        <taxon>Bacillales</taxon>
        <taxon>Paenibacillaceae</taxon>
        <taxon>Paenibacillus</taxon>
    </lineage>
</organism>
<dbReference type="InterPro" id="IPR009057">
    <property type="entry name" value="Homeodomain-like_sf"/>
</dbReference>
<comment type="caution">
    <text evidence="6">The sequence shown here is derived from an EMBL/GenBank/DDBJ whole genome shotgun (WGS) entry which is preliminary data.</text>
</comment>
<dbReference type="GO" id="GO:0003677">
    <property type="term" value="F:DNA binding"/>
    <property type="evidence" value="ECO:0007669"/>
    <property type="project" value="UniProtKB-UniRule"/>
</dbReference>
<dbReference type="SUPFAM" id="SSF48498">
    <property type="entry name" value="Tetracyclin repressor-like, C-terminal domain"/>
    <property type="match status" value="1"/>
</dbReference>
<dbReference type="Gene3D" id="1.10.357.10">
    <property type="entry name" value="Tetracycline Repressor, domain 2"/>
    <property type="match status" value="1"/>
</dbReference>
<feature type="DNA-binding region" description="H-T-H motif" evidence="4">
    <location>
        <begin position="36"/>
        <end position="55"/>
    </location>
</feature>
<feature type="domain" description="HTH tetR-type" evidence="5">
    <location>
        <begin position="13"/>
        <end position="73"/>
    </location>
</feature>
<reference evidence="6 7" key="1">
    <citation type="submission" date="2017-05" db="EMBL/GenBank/DDBJ databases">
        <title>Functional genome analysis of Paenibacillus pasadenensis strain R16: insights on endophytic life style and antifungal activity.</title>
        <authorList>
            <person name="Passera A."/>
            <person name="Marcolungo L."/>
            <person name="Casati P."/>
            <person name="Brasca M."/>
            <person name="Quaglino F."/>
            <person name="Delledonne M."/>
        </authorList>
    </citation>
    <scope>NUCLEOTIDE SEQUENCE [LARGE SCALE GENOMIC DNA]</scope>
    <source>
        <strain evidence="6 7">R16</strain>
    </source>
</reference>
<accession>A0A2N5N296</accession>
<protein>
    <submittedName>
        <fullName evidence="6">Transcriptional regulator, TetR family</fullName>
    </submittedName>
</protein>
<name>A0A2N5N296_9BACL</name>
<dbReference type="AlphaFoldDB" id="A0A2N5N296"/>
<keyword evidence="7" id="KW-1185">Reference proteome</keyword>
<dbReference type="PANTHER" id="PTHR47506:SF6">
    <property type="entry name" value="HTH-TYPE TRANSCRIPTIONAL REPRESSOR NEMR"/>
    <property type="match status" value="1"/>
</dbReference>
<dbReference type="PANTHER" id="PTHR47506">
    <property type="entry name" value="TRANSCRIPTIONAL REGULATORY PROTEIN"/>
    <property type="match status" value="1"/>
</dbReference>
<keyword evidence="1" id="KW-0805">Transcription regulation</keyword>
<dbReference type="Proteomes" id="UP000234789">
    <property type="component" value="Unassembled WGS sequence"/>
</dbReference>
<dbReference type="PRINTS" id="PR00455">
    <property type="entry name" value="HTHTETR"/>
</dbReference>
<dbReference type="RefSeq" id="WP_101808557.1">
    <property type="nucleotide sequence ID" value="NZ_NFEZ01000004.1"/>
</dbReference>
<dbReference type="InterPro" id="IPR036271">
    <property type="entry name" value="Tet_transcr_reg_TetR-rel_C_sf"/>
</dbReference>
<dbReference type="EMBL" id="NFEZ01000004">
    <property type="protein sequence ID" value="PLT44436.1"/>
    <property type="molecule type" value="Genomic_DNA"/>
</dbReference>
<dbReference type="SUPFAM" id="SSF46689">
    <property type="entry name" value="Homeodomain-like"/>
    <property type="match status" value="1"/>
</dbReference>
<evidence type="ECO:0000256" key="4">
    <source>
        <dbReference type="PROSITE-ProRule" id="PRU00335"/>
    </source>
</evidence>
<evidence type="ECO:0000313" key="7">
    <source>
        <dbReference type="Proteomes" id="UP000234789"/>
    </source>
</evidence>
<evidence type="ECO:0000259" key="5">
    <source>
        <dbReference type="PROSITE" id="PS50977"/>
    </source>
</evidence>
<dbReference type="Gene3D" id="1.10.10.60">
    <property type="entry name" value="Homeodomain-like"/>
    <property type="match status" value="1"/>
</dbReference>
<dbReference type="InterPro" id="IPR023772">
    <property type="entry name" value="DNA-bd_HTH_TetR-type_CS"/>
</dbReference>
<dbReference type="InterPro" id="IPR001647">
    <property type="entry name" value="HTH_TetR"/>
</dbReference>
<proteinExistence type="predicted"/>
<dbReference type="Pfam" id="PF00440">
    <property type="entry name" value="TetR_N"/>
    <property type="match status" value="1"/>
</dbReference>
<keyword evidence="2 4" id="KW-0238">DNA-binding</keyword>
<evidence type="ECO:0000256" key="1">
    <source>
        <dbReference type="ARBA" id="ARBA00023015"/>
    </source>
</evidence>
<dbReference type="PROSITE" id="PS01081">
    <property type="entry name" value="HTH_TETR_1"/>
    <property type="match status" value="1"/>
</dbReference>
<gene>
    <name evidence="6" type="ORF">B8V81_2867</name>
</gene>
<sequence length="206" mass="22464">MARNAEKDLQQREQRMNDILDAAIEVMAVKGVGSASMQHIAGAAGISIGNLYHYFKSKEEIFAEALRRGQTGYGEFVRSVADGPGDARAKLLTIAENWLALGNSWAHTILIHTARLSEASEELRRDVTGRFTVNLQPVAAIIAQGQAEGTAPEGDPLELAFYFTSLIQGLTLQRMPGSEVPVPMRASSVVDLFAGRREALDRRRDA</sequence>
<keyword evidence="3" id="KW-0804">Transcription</keyword>